<evidence type="ECO:0000313" key="2">
    <source>
        <dbReference type="Proteomes" id="UP000003577"/>
    </source>
</evidence>
<reference evidence="1 2" key="1">
    <citation type="submission" date="2007-03" db="EMBL/GenBank/DDBJ databases">
        <authorList>
            <person name="Fulton L."/>
            <person name="Clifton S."/>
            <person name="Fulton B."/>
            <person name="Xu J."/>
            <person name="Minx P."/>
            <person name="Pepin K.H."/>
            <person name="Johnson M."/>
            <person name="Thiruvilangam P."/>
            <person name="Bhonagiri V."/>
            <person name="Nash W.E."/>
            <person name="Mardis E.R."/>
            <person name="Wilson R.K."/>
        </authorList>
    </citation>
    <scope>NUCLEOTIDE SEQUENCE [LARGE SCALE GENOMIC DNA]</scope>
    <source>
        <strain evidence="1 2">ATCC 27756</strain>
    </source>
</reference>
<dbReference type="PaxDb" id="411460-RUMTOR_00020"/>
<dbReference type="HOGENOM" id="CLU_3296048_0_0_9"/>
<gene>
    <name evidence="1" type="ORF">RUMTOR_00020</name>
</gene>
<dbReference type="EMBL" id="AAVP02000001">
    <property type="protein sequence ID" value="EDK25128.1"/>
    <property type="molecule type" value="Genomic_DNA"/>
</dbReference>
<dbReference type="AlphaFoldDB" id="A5KIH5"/>
<organism evidence="1 2">
    <name type="scientific">[Ruminococcus] torques ATCC 27756</name>
    <dbReference type="NCBI Taxonomy" id="411460"/>
    <lineage>
        <taxon>Bacteria</taxon>
        <taxon>Bacillati</taxon>
        <taxon>Bacillota</taxon>
        <taxon>Clostridia</taxon>
        <taxon>Lachnospirales</taxon>
        <taxon>Lachnospiraceae</taxon>
        <taxon>Mediterraneibacter</taxon>
    </lineage>
</organism>
<protein>
    <submittedName>
        <fullName evidence="1">Uncharacterized protein</fullName>
    </submittedName>
</protein>
<name>A5KIH5_9FIRM</name>
<comment type="caution">
    <text evidence="1">The sequence shown here is derived from an EMBL/GenBank/DDBJ whole genome shotgun (WGS) entry which is preliminary data.</text>
</comment>
<reference evidence="1 2" key="2">
    <citation type="submission" date="2007-04" db="EMBL/GenBank/DDBJ databases">
        <title>Draft genome sequence of Ruminococcus torques (ATCC 27756).</title>
        <authorList>
            <person name="Sudarsanam P."/>
            <person name="Ley R."/>
            <person name="Guruge J."/>
            <person name="Turnbaugh P.J."/>
            <person name="Mahowald M."/>
            <person name="Liep D."/>
            <person name="Gordon J."/>
        </authorList>
    </citation>
    <scope>NUCLEOTIDE SEQUENCE [LARGE SCALE GENOMIC DNA]</scope>
    <source>
        <strain evidence="1 2">ATCC 27756</strain>
    </source>
</reference>
<dbReference type="Proteomes" id="UP000003577">
    <property type="component" value="Unassembled WGS sequence"/>
</dbReference>
<accession>A5KIH5</accession>
<sequence length="40" mass="4742">MKSLSKFQNYYKIPPKSVFVIKKMTESIDEISKNVYNTIQ</sequence>
<proteinExistence type="predicted"/>
<evidence type="ECO:0000313" key="1">
    <source>
        <dbReference type="EMBL" id="EDK25128.1"/>
    </source>
</evidence>